<keyword evidence="3" id="KW-1185">Reference proteome</keyword>
<name>A0A395JND3_9GAMM</name>
<evidence type="ECO:0000256" key="1">
    <source>
        <dbReference type="SAM" id="SignalP"/>
    </source>
</evidence>
<organism evidence="2 3">
    <name type="scientific">Arenicella xantha</name>
    <dbReference type="NCBI Taxonomy" id="644221"/>
    <lineage>
        <taxon>Bacteria</taxon>
        <taxon>Pseudomonadati</taxon>
        <taxon>Pseudomonadota</taxon>
        <taxon>Gammaproteobacteria</taxon>
        <taxon>Arenicellales</taxon>
        <taxon>Arenicellaceae</taxon>
        <taxon>Arenicella</taxon>
    </lineage>
</organism>
<keyword evidence="1" id="KW-0732">Signal</keyword>
<sequence length="129" mass="14014">MTARRLLTISRLLVAVLFCNIASSAALASMDNGAQGNQQKYTWLCTSQGLVKVALDGATESSSTSEVRTKHCVYCKFIDHPVSLADPGLNYPQPSVVIQQHYLAPATKMSLKPILSEIYLRAPPLPILV</sequence>
<accession>A0A395JND3</accession>
<feature type="chain" id="PRO_5017243902" evidence="1">
    <location>
        <begin position="29"/>
        <end position="129"/>
    </location>
</feature>
<evidence type="ECO:0000313" key="3">
    <source>
        <dbReference type="Proteomes" id="UP000253083"/>
    </source>
</evidence>
<dbReference type="EMBL" id="QNRT01000002">
    <property type="protein sequence ID" value="RBP51108.1"/>
    <property type="molecule type" value="Genomic_DNA"/>
</dbReference>
<dbReference type="InterPro" id="IPR021333">
    <property type="entry name" value="DUF2946"/>
</dbReference>
<reference evidence="2 3" key="1">
    <citation type="submission" date="2018-06" db="EMBL/GenBank/DDBJ databases">
        <title>Genomic Encyclopedia of Type Strains, Phase IV (KMG-IV): sequencing the most valuable type-strain genomes for metagenomic binning, comparative biology and taxonomic classification.</title>
        <authorList>
            <person name="Goeker M."/>
        </authorList>
    </citation>
    <scope>NUCLEOTIDE SEQUENCE [LARGE SCALE GENOMIC DNA]</scope>
    <source>
        <strain evidence="2 3">DSM 24032</strain>
    </source>
</reference>
<feature type="signal peptide" evidence="1">
    <location>
        <begin position="1"/>
        <end position="28"/>
    </location>
</feature>
<proteinExistence type="predicted"/>
<dbReference type="AlphaFoldDB" id="A0A395JND3"/>
<protein>
    <submittedName>
        <fullName evidence="2">DUF2946 family protein</fullName>
    </submittedName>
</protein>
<dbReference type="Pfam" id="PF11162">
    <property type="entry name" value="DUF2946"/>
    <property type="match status" value="1"/>
</dbReference>
<gene>
    <name evidence="2" type="ORF">DFR28_102527</name>
</gene>
<dbReference type="Proteomes" id="UP000253083">
    <property type="component" value="Unassembled WGS sequence"/>
</dbReference>
<dbReference type="InParanoid" id="A0A395JND3"/>
<comment type="caution">
    <text evidence="2">The sequence shown here is derived from an EMBL/GenBank/DDBJ whole genome shotgun (WGS) entry which is preliminary data.</text>
</comment>
<evidence type="ECO:0000313" key="2">
    <source>
        <dbReference type="EMBL" id="RBP51108.1"/>
    </source>
</evidence>